<dbReference type="Pfam" id="PF04324">
    <property type="entry name" value="Fer2_BFD"/>
    <property type="match status" value="1"/>
</dbReference>
<evidence type="ECO:0000256" key="7">
    <source>
        <dbReference type="ARBA" id="ARBA00023014"/>
    </source>
</evidence>
<dbReference type="GO" id="GO:0051539">
    <property type="term" value="F:4 iron, 4 sulfur cluster binding"/>
    <property type="evidence" value="ECO:0007669"/>
    <property type="project" value="UniProtKB-KW"/>
</dbReference>
<evidence type="ECO:0000256" key="4">
    <source>
        <dbReference type="ARBA" id="ARBA00022723"/>
    </source>
</evidence>
<dbReference type="PANTHER" id="PTHR43105:SF9">
    <property type="entry name" value="NADPH-FE(3+) OXIDOREDUCTASE SUBUNIT ALPHA"/>
    <property type="match status" value="1"/>
</dbReference>
<dbReference type="PROSITE" id="PS51669">
    <property type="entry name" value="4FE4S_MOW_BIS_MGD"/>
    <property type="match status" value="1"/>
</dbReference>
<dbReference type="Pfam" id="PF01568">
    <property type="entry name" value="Molydop_binding"/>
    <property type="match status" value="1"/>
</dbReference>
<keyword evidence="4" id="KW-0479">Metal-binding</keyword>
<evidence type="ECO:0000259" key="8">
    <source>
        <dbReference type="PROSITE" id="PS51669"/>
    </source>
</evidence>
<dbReference type="PROSITE" id="PS00551">
    <property type="entry name" value="MOLYBDOPTERIN_PROK_1"/>
    <property type="match status" value="1"/>
</dbReference>
<dbReference type="InterPro" id="IPR050123">
    <property type="entry name" value="Prok_molybdopt-oxidoreductase"/>
</dbReference>
<dbReference type="GO" id="GO:1990204">
    <property type="term" value="C:oxidoreductase complex"/>
    <property type="evidence" value="ECO:0007669"/>
    <property type="project" value="UniProtKB-ARBA"/>
</dbReference>
<dbReference type="Pfam" id="PF04879">
    <property type="entry name" value="Molybdop_Fe4S4"/>
    <property type="match status" value="1"/>
</dbReference>
<dbReference type="Proteomes" id="UP000663281">
    <property type="component" value="Chromosome"/>
</dbReference>
<evidence type="ECO:0000256" key="3">
    <source>
        <dbReference type="ARBA" id="ARBA00022505"/>
    </source>
</evidence>
<dbReference type="InterPro" id="IPR009010">
    <property type="entry name" value="Asp_de-COase-like_dom_sf"/>
</dbReference>
<evidence type="ECO:0000313" key="9">
    <source>
        <dbReference type="EMBL" id="QSX31368.1"/>
    </source>
</evidence>
<dbReference type="GO" id="GO:0045333">
    <property type="term" value="P:cellular respiration"/>
    <property type="evidence" value="ECO:0007669"/>
    <property type="project" value="UniProtKB-ARBA"/>
</dbReference>
<dbReference type="InterPro" id="IPR041854">
    <property type="entry name" value="BFD-like_2Fe2S-bd_dom_sf"/>
</dbReference>
<feature type="domain" description="4Fe-4S Mo/W bis-MGD-type" evidence="8">
    <location>
        <begin position="1"/>
        <end position="54"/>
    </location>
</feature>
<dbReference type="SMART" id="SM00926">
    <property type="entry name" value="Molybdop_Fe4S4"/>
    <property type="match status" value="1"/>
</dbReference>
<keyword evidence="7" id="KW-0411">Iron-sulfur</keyword>
<dbReference type="Pfam" id="PF00384">
    <property type="entry name" value="Molybdopterin"/>
    <property type="match status" value="1"/>
</dbReference>
<keyword evidence="2" id="KW-0004">4Fe-4S</keyword>
<proteinExistence type="predicted"/>
<dbReference type="InterPro" id="IPR007419">
    <property type="entry name" value="BFD-like_2Fe2S-bd_dom"/>
</dbReference>
<reference evidence="9 10" key="1">
    <citation type="submission" date="2021-03" db="EMBL/GenBank/DDBJ databases">
        <title>Novel species identification of genus Shewanella.</title>
        <authorList>
            <person name="Liu G."/>
            <person name="Zhang Q."/>
        </authorList>
    </citation>
    <scope>NUCLEOTIDE SEQUENCE [LARGE SCALE GENOMIC DNA]</scope>
    <source>
        <strain evidence="9 10">FJAT-53726</strain>
    </source>
</reference>
<protein>
    <submittedName>
        <fullName evidence="9">Molybdopterin-dependent oxidoreductase</fullName>
    </submittedName>
</protein>
<dbReference type="Gene3D" id="2.20.25.90">
    <property type="entry name" value="ADC-like domains"/>
    <property type="match status" value="1"/>
</dbReference>
<evidence type="ECO:0000256" key="1">
    <source>
        <dbReference type="ARBA" id="ARBA00001942"/>
    </source>
</evidence>
<organism evidence="9 10">
    <name type="scientific">Shewanella cyperi</name>
    <dbReference type="NCBI Taxonomy" id="2814292"/>
    <lineage>
        <taxon>Bacteria</taxon>
        <taxon>Pseudomonadati</taxon>
        <taxon>Pseudomonadota</taxon>
        <taxon>Gammaproteobacteria</taxon>
        <taxon>Alteromonadales</taxon>
        <taxon>Shewanellaceae</taxon>
        <taxon>Shewanella</taxon>
    </lineage>
</organism>
<evidence type="ECO:0000256" key="6">
    <source>
        <dbReference type="ARBA" id="ARBA00023004"/>
    </source>
</evidence>
<keyword evidence="6" id="KW-0408">Iron</keyword>
<keyword evidence="3" id="KW-0500">Molybdenum</keyword>
<dbReference type="GO" id="GO:0016491">
    <property type="term" value="F:oxidoreductase activity"/>
    <property type="evidence" value="ECO:0007669"/>
    <property type="project" value="UniProtKB-KW"/>
</dbReference>
<dbReference type="EMBL" id="CP071504">
    <property type="protein sequence ID" value="QSX31368.1"/>
    <property type="molecule type" value="Genomic_DNA"/>
</dbReference>
<dbReference type="RefSeq" id="WP_207325937.1">
    <property type="nucleotide sequence ID" value="NZ_CP071504.1"/>
</dbReference>
<dbReference type="GO" id="GO:0016020">
    <property type="term" value="C:membrane"/>
    <property type="evidence" value="ECO:0007669"/>
    <property type="project" value="TreeGrafter"/>
</dbReference>
<dbReference type="AlphaFoldDB" id="A0A975AMJ1"/>
<sequence>MREVNTTCAYCGVGCGVSIAPDGKGVHGDASHSANLGRLCQKGERLLDTLPLPSAMRYPRLHGKTTDWDSAIALMAERFSAAIRDHGPGSVALYLSGQLLTEDYFVANKLAKGFWGTANVDTNSRLCMSAAVSAHQRAFGEDLVPGCYQDFEQAELVVLVGSNAAWTHPVLFQRLLRARESRGTKIVVIDPRKTATAAQADWHISLSPGGDLALFSLLLLELSRQGAVDPAYVEAHTQGLDATLASLDAALADTGAAARALGLSLPELQKLVDLYRSNKVVTAFCQGVNQQVSGTDTINAIINCHLLLGQIGKPGCGPFSLTGQPNAMGGREVGALATQLACHLSFGDAERQLLHGFWPGSQLPDAPGLTATELFQAMADGKIKAVWIMATNPMVSLPDRELVQRALQTCPFVVVSDITPDTDTAQLADLLLPALGWSEKSGTVTNSERTISRQRAFRAPKGEARADWQAVCALAQAMGYGGFDYPSAAAIFREHAALSSVVKGAFPEKHFDISPLATLSDEAYEAMAPLRWPVGAQEPRLFADGRFAFKDGRARFVPPAVMPSIPSIKAAPAINERPARLTLEPGNFQLNSGRSRDQWHTRSRTGHVAALCRQEWEPQLYLAPKDMQALALKEGDLVALAMQEQAEQADGVAVKPSELKNVSKAELFLPVKKDDSLKPGHPFVSMHWTGQELGSGVNAVVAAEVDPISRQPAFKGQKVRLSPLGPVWKLVHYGELASGQQGYLRQQKLCLESGAAEVFYFPPGVTPASGVAPAPEGNPGRQLKVLRWQLKAGQKTIWLQAWSCGEILAGFNIAAKGDLPLDHIALAAMVGRPLDGALLKALESQVLAGDSPLVCLCRGVSRQGIETALAQCPDGAEPLLWASEQTGCGSGCGSCLGEVRAIADEFLMSVEVSHG</sequence>
<dbReference type="Gene3D" id="1.10.10.1100">
    <property type="entry name" value="BFD-like [2Fe-2S]-binding domain"/>
    <property type="match status" value="1"/>
</dbReference>
<accession>A0A975AMJ1</accession>
<dbReference type="PANTHER" id="PTHR43105">
    <property type="entry name" value="RESPIRATORY NITRATE REDUCTASE"/>
    <property type="match status" value="1"/>
</dbReference>
<dbReference type="KEGG" id="scyp:JYB88_06970"/>
<dbReference type="Gene3D" id="3.40.228.10">
    <property type="entry name" value="Dimethylsulfoxide Reductase, domain 2"/>
    <property type="match status" value="1"/>
</dbReference>
<gene>
    <name evidence="9" type="ORF">JYB88_06970</name>
</gene>
<comment type="cofactor">
    <cofactor evidence="1">
        <name>Mo-bis(molybdopterin guanine dinucleotide)</name>
        <dbReference type="ChEBI" id="CHEBI:60539"/>
    </cofactor>
</comment>
<dbReference type="InterPro" id="IPR006657">
    <property type="entry name" value="MoPterin_dinucl-bd_dom"/>
</dbReference>
<dbReference type="Gene3D" id="3.40.50.740">
    <property type="match status" value="1"/>
</dbReference>
<evidence type="ECO:0000256" key="5">
    <source>
        <dbReference type="ARBA" id="ARBA00023002"/>
    </source>
</evidence>
<name>A0A975AMJ1_9GAMM</name>
<dbReference type="InterPro" id="IPR006963">
    <property type="entry name" value="Mopterin_OxRdtase_4Fe-4S_dom"/>
</dbReference>
<dbReference type="SUPFAM" id="SSF53706">
    <property type="entry name" value="Formate dehydrogenase/DMSO reductase, domains 1-3"/>
    <property type="match status" value="1"/>
</dbReference>
<dbReference type="InterPro" id="IPR006656">
    <property type="entry name" value="Mopterin_OxRdtase"/>
</dbReference>
<dbReference type="GO" id="GO:0046872">
    <property type="term" value="F:metal ion binding"/>
    <property type="evidence" value="ECO:0007669"/>
    <property type="project" value="UniProtKB-KW"/>
</dbReference>
<dbReference type="GO" id="GO:0043546">
    <property type="term" value="F:molybdopterin cofactor binding"/>
    <property type="evidence" value="ECO:0007669"/>
    <property type="project" value="InterPro"/>
</dbReference>
<keyword evidence="5" id="KW-0560">Oxidoreductase</keyword>
<dbReference type="SUPFAM" id="SSF50692">
    <property type="entry name" value="ADC-like"/>
    <property type="match status" value="1"/>
</dbReference>
<evidence type="ECO:0000313" key="10">
    <source>
        <dbReference type="Proteomes" id="UP000663281"/>
    </source>
</evidence>
<dbReference type="Gene3D" id="2.40.40.20">
    <property type="match status" value="1"/>
</dbReference>
<dbReference type="InterPro" id="IPR027467">
    <property type="entry name" value="MopterinOxRdtase_cofactor_BS"/>
</dbReference>
<keyword evidence="10" id="KW-1185">Reference proteome</keyword>
<evidence type="ECO:0000256" key="2">
    <source>
        <dbReference type="ARBA" id="ARBA00022485"/>
    </source>
</evidence>